<keyword evidence="8" id="KW-1185">Reference proteome</keyword>
<evidence type="ECO:0000256" key="1">
    <source>
        <dbReference type="ARBA" id="ARBA00004651"/>
    </source>
</evidence>
<evidence type="ECO:0000313" key="8">
    <source>
        <dbReference type="Proteomes" id="UP000502823"/>
    </source>
</evidence>
<evidence type="ECO:0000256" key="6">
    <source>
        <dbReference type="RuleBase" id="RU363108"/>
    </source>
</evidence>
<feature type="transmembrane region" description="Helical" evidence="6">
    <location>
        <begin position="319"/>
        <end position="336"/>
    </location>
</feature>
<proteinExistence type="inferred from homology"/>
<comment type="function">
    <text evidence="6">Gustatory receptor which mediates acceptance or avoidance behavior, depending on its substrates.</text>
</comment>
<dbReference type="Pfam" id="PF08395">
    <property type="entry name" value="7tm_7"/>
    <property type="match status" value="1"/>
</dbReference>
<dbReference type="GO" id="GO:0050909">
    <property type="term" value="P:sensory perception of taste"/>
    <property type="evidence" value="ECO:0007669"/>
    <property type="project" value="InterPro"/>
</dbReference>
<name>A0A6L2PFE0_COPFO</name>
<gene>
    <name evidence="7" type="ORF">Cfor_09488</name>
</gene>
<keyword evidence="3 6" id="KW-0812">Transmembrane</keyword>
<dbReference type="GO" id="GO:0005886">
    <property type="term" value="C:plasma membrane"/>
    <property type="evidence" value="ECO:0007669"/>
    <property type="project" value="UniProtKB-SubCell"/>
</dbReference>
<comment type="similarity">
    <text evidence="6">Belongs to the insect chemoreceptor superfamily. Gustatory receptor (GR) family.</text>
</comment>
<accession>A0A6L2PFE0</accession>
<feature type="transmembrane region" description="Helical" evidence="6">
    <location>
        <begin position="183"/>
        <end position="204"/>
    </location>
</feature>
<keyword evidence="4 6" id="KW-1133">Transmembrane helix</keyword>
<feature type="transmembrane region" description="Helical" evidence="6">
    <location>
        <begin position="126"/>
        <end position="146"/>
    </location>
</feature>
<keyword evidence="2 6" id="KW-1003">Cell membrane</keyword>
<evidence type="ECO:0000256" key="3">
    <source>
        <dbReference type="ARBA" id="ARBA00022692"/>
    </source>
</evidence>
<dbReference type="OrthoDB" id="6625921at2759"/>
<sequence>MHTARILAKNSPGLFQSENSAKPVNNHDNRMAPTVFTVQSSDVRPAGRIMTNAFNDSLKPFIIVMRGMGVCPVRVNNHGKVGFSWMSLVVLYSVCLYLALCFAVWFTNENRMQAIRRANGRFEESVDAYMLFVYLVPLAYLPFTHWREASRAAKYMNNWIHFEDRYLQVTGSSLLIPLKCQSLMTVLLTAGLSHTSILVSYFFTATSNNTVPEVLLYSYLATFINLTGFFWYFMCAALRCAAIKLKESLFKNLENSPTQARVLSDYRLLWLELSHLATQTGFAFRHTYGLYLTHVFFMLALSTYATLSDIISGTFGNNILVTTCVFVSGFMIFAMCEGADDVVLKVSADTNCHHVISHIRTQDSRRLSEEVAEVQSWCRAKGYL</sequence>
<dbReference type="InParanoid" id="A0A6L2PFE0"/>
<feature type="transmembrane region" description="Helical" evidence="6">
    <location>
        <begin position="216"/>
        <end position="238"/>
    </location>
</feature>
<keyword evidence="6" id="KW-0675">Receptor</keyword>
<protein>
    <recommendedName>
        <fullName evidence="6">Gustatory receptor</fullName>
    </recommendedName>
</protein>
<feature type="transmembrane region" description="Helical" evidence="6">
    <location>
        <begin position="288"/>
        <end position="307"/>
    </location>
</feature>
<dbReference type="Proteomes" id="UP000502823">
    <property type="component" value="Unassembled WGS sequence"/>
</dbReference>
<evidence type="ECO:0000256" key="5">
    <source>
        <dbReference type="ARBA" id="ARBA00023136"/>
    </source>
</evidence>
<dbReference type="AlphaFoldDB" id="A0A6L2PFE0"/>
<dbReference type="EMBL" id="BLKM01000124">
    <property type="protein sequence ID" value="GFG29285.1"/>
    <property type="molecule type" value="Genomic_DNA"/>
</dbReference>
<comment type="caution">
    <text evidence="6">Lacks conserved residue(s) required for the propagation of feature annotation.</text>
</comment>
<organism evidence="7 8">
    <name type="scientific">Coptotermes formosanus</name>
    <name type="common">Formosan subterranean termite</name>
    <dbReference type="NCBI Taxonomy" id="36987"/>
    <lineage>
        <taxon>Eukaryota</taxon>
        <taxon>Metazoa</taxon>
        <taxon>Ecdysozoa</taxon>
        <taxon>Arthropoda</taxon>
        <taxon>Hexapoda</taxon>
        <taxon>Insecta</taxon>
        <taxon>Pterygota</taxon>
        <taxon>Neoptera</taxon>
        <taxon>Polyneoptera</taxon>
        <taxon>Dictyoptera</taxon>
        <taxon>Blattodea</taxon>
        <taxon>Blattoidea</taxon>
        <taxon>Termitoidae</taxon>
        <taxon>Rhinotermitidae</taxon>
        <taxon>Coptotermes</taxon>
    </lineage>
</organism>
<reference evidence="8" key="1">
    <citation type="submission" date="2020-01" db="EMBL/GenBank/DDBJ databases">
        <title>Draft genome sequence of the Termite Coptotermes fromosanus.</title>
        <authorList>
            <person name="Itakura S."/>
            <person name="Yosikawa Y."/>
            <person name="Umezawa K."/>
        </authorList>
    </citation>
    <scope>NUCLEOTIDE SEQUENCE [LARGE SCALE GENOMIC DNA]</scope>
</reference>
<evidence type="ECO:0000313" key="7">
    <source>
        <dbReference type="EMBL" id="GFG29285.1"/>
    </source>
</evidence>
<dbReference type="InterPro" id="IPR013604">
    <property type="entry name" value="7TM_chemorcpt"/>
</dbReference>
<feature type="transmembrane region" description="Helical" evidence="6">
    <location>
        <begin position="83"/>
        <end position="106"/>
    </location>
</feature>
<evidence type="ECO:0000256" key="2">
    <source>
        <dbReference type="ARBA" id="ARBA00022475"/>
    </source>
</evidence>
<comment type="caution">
    <text evidence="7">The sequence shown here is derived from an EMBL/GenBank/DDBJ whole genome shotgun (WGS) entry which is preliminary data.</text>
</comment>
<dbReference type="GO" id="GO:0007165">
    <property type="term" value="P:signal transduction"/>
    <property type="evidence" value="ECO:0007669"/>
    <property type="project" value="UniProtKB-KW"/>
</dbReference>
<keyword evidence="5 6" id="KW-0472">Membrane</keyword>
<keyword evidence="6" id="KW-0807">Transducer</keyword>
<comment type="subcellular location">
    <subcellularLocation>
        <location evidence="1 6">Cell membrane</location>
        <topology evidence="1 6">Multi-pass membrane protein</topology>
    </subcellularLocation>
</comment>
<evidence type="ECO:0000256" key="4">
    <source>
        <dbReference type="ARBA" id="ARBA00022989"/>
    </source>
</evidence>